<dbReference type="PANTHER" id="PTHR11733">
    <property type="entry name" value="ZINC METALLOPROTEASE FAMILY M13 NEPRILYSIN-RELATED"/>
    <property type="match status" value="1"/>
</dbReference>
<proteinExistence type="predicted"/>
<dbReference type="Proteomes" id="UP001321473">
    <property type="component" value="Unassembled WGS sequence"/>
</dbReference>
<reference evidence="3 4" key="1">
    <citation type="journal article" date="2023" name="Arcadia Sci">
        <title>De novo assembly of a long-read Amblyomma americanum tick genome.</title>
        <authorList>
            <person name="Chou S."/>
            <person name="Poskanzer K.E."/>
            <person name="Rollins M."/>
            <person name="Thuy-Boun P.S."/>
        </authorList>
    </citation>
    <scope>NUCLEOTIDE SEQUENCE [LARGE SCALE GENOMIC DNA]</scope>
    <source>
        <strain evidence="3">F_SG_1</strain>
        <tissue evidence="3">Salivary glands</tissue>
    </source>
</reference>
<organism evidence="3 4">
    <name type="scientific">Amblyomma americanum</name>
    <name type="common">Lone star tick</name>
    <dbReference type="NCBI Taxonomy" id="6943"/>
    <lineage>
        <taxon>Eukaryota</taxon>
        <taxon>Metazoa</taxon>
        <taxon>Ecdysozoa</taxon>
        <taxon>Arthropoda</taxon>
        <taxon>Chelicerata</taxon>
        <taxon>Arachnida</taxon>
        <taxon>Acari</taxon>
        <taxon>Parasitiformes</taxon>
        <taxon>Ixodida</taxon>
        <taxon>Ixodoidea</taxon>
        <taxon>Ixodidae</taxon>
        <taxon>Amblyomminae</taxon>
        <taxon>Amblyomma</taxon>
    </lineage>
</organism>
<dbReference type="GO" id="GO:0004222">
    <property type="term" value="F:metalloendopeptidase activity"/>
    <property type="evidence" value="ECO:0007669"/>
    <property type="project" value="InterPro"/>
</dbReference>
<dbReference type="InterPro" id="IPR000718">
    <property type="entry name" value="Peptidase_M13"/>
</dbReference>
<dbReference type="AlphaFoldDB" id="A0AAQ4ELD3"/>
<dbReference type="Gene3D" id="3.40.390.10">
    <property type="entry name" value="Collagenase (Catalytic Domain)"/>
    <property type="match status" value="1"/>
</dbReference>
<keyword evidence="4" id="KW-1185">Reference proteome</keyword>
<comment type="caution">
    <text evidence="3">The sequence shown here is derived from an EMBL/GenBank/DDBJ whole genome shotgun (WGS) entry which is preliminary data.</text>
</comment>
<dbReference type="GO" id="GO:0005886">
    <property type="term" value="C:plasma membrane"/>
    <property type="evidence" value="ECO:0007669"/>
    <property type="project" value="TreeGrafter"/>
</dbReference>
<dbReference type="InterPro" id="IPR018497">
    <property type="entry name" value="Peptidase_M13_C"/>
</dbReference>
<dbReference type="SUPFAM" id="SSF55486">
    <property type="entry name" value="Metalloproteases ('zincins'), catalytic domain"/>
    <property type="match status" value="1"/>
</dbReference>
<evidence type="ECO:0000256" key="1">
    <source>
        <dbReference type="SAM" id="MobiDB-lite"/>
    </source>
</evidence>
<gene>
    <name evidence="3" type="ORF">V5799_031401</name>
</gene>
<dbReference type="EMBL" id="JARKHS020014319">
    <property type="protein sequence ID" value="KAK8775253.1"/>
    <property type="molecule type" value="Genomic_DNA"/>
</dbReference>
<name>A0AAQ4ELD3_AMBAM</name>
<evidence type="ECO:0000313" key="3">
    <source>
        <dbReference type="EMBL" id="KAK8775253.1"/>
    </source>
</evidence>
<feature type="region of interest" description="Disordered" evidence="1">
    <location>
        <begin position="210"/>
        <end position="232"/>
    </location>
</feature>
<sequence>MSIDDKLLLRDRLSRIKIEVFHKFVAKRSHKHSPAEFVPDVKPGNVISVYSVVLSALLVWTSVSLSATPPAHDYVVAAVFLVQVPRVATKVISALFAGIHQANFPRGKLHWSVDTDLGYHDVQKCLEHHYAGSDADASAPPGGVRLRTEKTKQLDVLDSLALLPAFKLFLKHVNQVNIEDYGLLTGLNITVKQLFYILYTKGLCETTDASRHRELTEESLRRPPPERANGPLRNSFRFPTFWECASDSPMNPNQKCTIWTS</sequence>
<dbReference type="GO" id="GO:0016485">
    <property type="term" value="P:protein processing"/>
    <property type="evidence" value="ECO:0007669"/>
    <property type="project" value="TreeGrafter"/>
</dbReference>
<feature type="compositionally biased region" description="Basic and acidic residues" evidence="1">
    <location>
        <begin position="210"/>
        <end position="225"/>
    </location>
</feature>
<dbReference type="PROSITE" id="PS51885">
    <property type="entry name" value="NEPRILYSIN"/>
    <property type="match status" value="1"/>
</dbReference>
<dbReference type="PANTHER" id="PTHR11733:SF241">
    <property type="entry name" value="GH26575P-RELATED"/>
    <property type="match status" value="1"/>
</dbReference>
<accession>A0AAQ4ELD3</accession>
<protein>
    <recommendedName>
        <fullName evidence="2">Peptidase M13 C-terminal domain-containing protein</fullName>
    </recommendedName>
</protein>
<dbReference type="InterPro" id="IPR024079">
    <property type="entry name" value="MetalloPept_cat_dom_sf"/>
</dbReference>
<evidence type="ECO:0000313" key="4">
    <source>
        <dbReference type="Proteomes" id="UP001321473"/>
    </source>
</evidence>
<dbReference type="Pfam" id="PF01431">
    <property type="entry name" value="Peptidase_M13"/>
    <property type="match status" value="1"/>
</dbReference>
<evidence type="ECO:0000259" key="2">
    <source>
        <dbReference type="Pfam" id="PF01431"/>
    </source>
</evidence>
<feature type="domain" description="Peptidase M13 C-terminal" evidence="2">
    <location>
        <begin position="113"/>
        <end position="258"/>
    </location>
</feature>